<dbReference type="Pfam" id="PF02600">
    <property type="entry name" value="DsbB"/>
    <property type="match status" value="1"/>
</dbReference>
<dbReference type="GO" id="GO:0016020">
    <property type="term" value="C:membrane"/>
    <property type="evidence" value="ECO:0007669"/>
    <property type="project" value="UniProtKB-SubCell"/>
</dbReference>
<feature type="transmembrane region" description="Helical" evidence="5">
    <location>
        <begin position="52"/>
        <end position="70"/>
    </location>
</feature>
<dbReference type="InterPro" id="IPR023380">
    <property type="entry name" value="DsbB-like_sf"/>
</dbReference>
<evidence type="ECO:0000256" key="1">
    <source>
        <dbReference type="ARBA" id="ARBA00004141"/>
    </source>
</evidence>
<evidence type="ECO:0000256" key="5">
    <source>
        <dbReference type="SAM" id="Phobius"/>
    </source>
</evidence>
<sequence>MTNKIFITLKSLFNQAYSLFFAMIWLCCAVLFSYIAEYLLKLYPCKLCLYQRYIYVTGLIINTFFVIYFSDKFRYFMHYINNYDNNDDNDKNLKKNKNIDSNFVKNVYFIIIFLIALIELLLSFFHFGVEQKWWKFISTCTNNLNKANSIQEFQLLLESAEYAMCDIPSKIIGIPMTILNIIYSLVFLIIWIIIFRKNKYI</sequence>
<dbReference type="InterPro" id="IPR003752">
    <property type="entry name" value="DiS_bond_form_DsbB/BdbC"/>
</dbReference>
<keyword evidence="3 5" id="KW-1133">Transmembrane helix</keyword>
<evidence type="ECO:0000256" key="2">
    <source>
        <dbReference type="ARBA" id="ARBA00022692"/>
    </source>
</evidence>
<dbReference type="EMBL" id="JARGYU010000002">
    <property type="protein sequence ID" value="MDZ5761435.1"/>
    <property type="molecule type" value="Genomic_DNA"/>
</dbReference>
<accession>A0AAE4VKU2</accession>
<dbReference type="Gene3D" id="1.20.1550.10">
    <property type="entry name" value="DsbB-like"/>
    <property type="match status" value="1"/>
</dbReference>
<name>A0AAE4VKU2_9RICK</name>
<comment type="subcellular location">
    <subcellularLocation>
        <location evidence="1">Membrane</location>
        <topology evidence="1">Multi-pass membrane protein</topology>
    </subcellularLocation>
</comment>
<dbReference type="Proteomes" id="UP001289135">
    <property type="component" value="Unassembled WGS sequence"/>
</dbReference>
<feature type="transmembrane region" description="Helical" evidence="5">
    <location>
        <begin position="107"/>
        <end position="129"/>
    </location>
</feature>
<evidence type="ECO:0000256" key="3">
    <source>
        <dbReference type="ARBA" id="ARBA00022989"/>
    </source>
</evidence>
<dbReference type="AlphaFoldDB" id="A0AAE4VKU2"/>
<comment type="caution">
    <text evidence="6">The sequence shown here is derived from an EMBL/GenBank/DDBJ whole genome shotgun (WGS) entry which is preliminary data.</text>
</comment>
<dbReference type="GO" id="GO:0006457">
    <property type="term" value="P:protein folding"/>
    <property type="evidence" value="ECO:0007669"/>
    <property type="project" value="InterPro"/>
</dbReference>
<feature type="transmembrane region" description="Helical" evidence="5">
    <location>
        <begin position="171"/>
        <end position="195"/>
    </location>
</feature>
<evidence type="ECO:0000313" key="6">
    <source>
        <dbReference type="EMBL" id="MDZ5761435.1"/>
    </source>
</evidence>
<evidence type="ECO:0000256" key="4">
    <source>
        <dbReference type="ARBA" id="ARBA00023136"/>
    </source>
</evidence>
<organism evidence="6 7">
    <name type="scientific">Lyticum sinuosum</name>
    <dbReference type="NCBI Taxonomy" id="1332059"/>
    <lineage>
        <taxon>Bacteria</taxon>
        <taxon>Pseudomonadati</taxon>
        <taxon>Pseudomonadota</taxon>
        <taxon>Alphaproteobacteria</taxon>
        <taxon>Rickettsiales</taxon>
        <taxon>Lyticum</taxon>
    </lineage>
</organism>
<evidence type="ECO:0000313" key="7">
    <source>
        <dbReference type="Proteomes" id="UP001289135"/>
    </source>
</evidence>
<keyword evidence="2 5" id="KW-0812">Transmembrane</keyword>
<feature type="transmembrane region" description="Helical" evidence="5">
    <location>
        <begin position="12"/>
        <end position="32"/>
    </location>
</feature>
<proteinExistence type="predicted"/>
<dbReference type="GO" id="GO:0015035">
    <property type="term" value="F:protein-disulfide reductase activity"/>
    <property type="evidence" value="ECO:0007669"/>
    <property type="project" value="InterPro"/>
</dbReference>
<dbReference type="SUPFAM" id="SSF158442">
    <property type="entry name" value="DsbB-like"/>
    <property type="match status" value="2"/>
</dbReference>
<gene>
    <name evidence="6" type="ORF">Lyticum_00613</name>
</gene>
<dbReference type="RefSeq" id="WP_322498860.1">
    <property type="nucleotide sequence ID" value="NZ_JARGYU010000002.1"/>
</dbReference>
<keyword evidence="7" id="KW-1185">Reference proteome</keyword>
<protein>
    <submittedName>
        <fullName evidence="6">Disulfide bond formation protein B</fullName>
    </submittedName>
</protein>
<keyword evidence="4 5" id="KW-0472">Membrane</keyword>
<reference evidence="6" key="1">
    <citation type="submission" date="2023-02" db="EMBL/GenBank/DDBJ databases">
        <title>Host association and intracellularity evolved multiple times independently in the Rickettsiales.</title>
        <authorList>
            <person name="Castelli M."/>
            <person name="Nardi T."/>
            <person name="Gammuto L."/>
            <person name="Bellinzona G."/>
            <person name="Sabaneyeva E."/>
            <person name="Potekhin A."/>
            <person name="Serra V."/>
            <person name="Petroni G."/>
            <person name="Sassera D."/>
        </authorList>
    </citation>
    <scope>NUCLEOTIDE SEQUENCE</scope>
    <source>
        <strain evidence="6">USBL-36I1</strain>
    </source>
</reference>